<reference evidence="1" key="1">
    <citation type="submission" date="2014-11" db="EMBL/GenBank/DDBJ databases">
        <authorList>
            <person name="Amaro Gonzalez C."/>
        </authorList>
    </citation>
    <scope>NUCLEOTIDE SEQUENCE</scope>
</reference>
<accession>A0A0E9RVD7</accession>
<dbReference type="AlphaFoldDB" id="A0A0E9RVD7"/>
<proteinExistence type="predicted"/>
<protein>
    <submittedName>
        <fullName evidence="1">Uncharacterized protein</fullName>
    </submittedName>
</protein>
<evidence type="ECO:0000313" key="1">
    <source>
        <dbReference type="EMBL" id="JAH33089.1"/>
    </source>
</evidence>
<dbReference type="EMBL" id="GBXM01073985">
    <property type="protein sequence ID" value="JAH34592.1"/>
    <property type="molecule type" value="Transcribed_RNA"/>
</dbReference>
<sequence>MENNSDFIGKCYAAARSHSQSIRTVSATDSSHLVIQCLGQPGLHPL</sequence>
<organism evidence="1">
    <name type="scientific">Anguilla anguilla</name>
    <name type="common">European freshwater eel</name>
    <name type="synonym">Muraena anguilla</name>
    <dbReference type="NCBI Taxonomy" id="7936"/>
    <lineage>
        <taxon>Eukaryota</taxon>
        <taxon>Metazoa</taxon>
        <taxon>Chordata</taxon>
        <taxon>Craniata</taxon>
        <taxon>Vertebrata</taxon>
        <taxon>Euteleostomi</taxon>
        <taxon>Actinopterygii</taxon>
        <taxon>Neopterygii</taxon>
        <taxon>Teleostei</taxon>
        <taxon>Anguilliformes</taxon>
        <taxon>Anguillidae</taxon>
        <taxon>Anguilla</taxon>
    </lineage>
</organism>
<dbReference type="EMBL" id="GBXM01075488">
    <property type="protein sequence ID" value="JAH33089.1"/>
    <property type="molecule type" value="Transcribed_RNA"/>
</dbReference>
<name>A0A0E9RVD7_ANGAN</name>
<reference evidence="1" key="2">
    <citation type="journal article" date="2015" name="Fish Shellfish Immunol.">
        <title>Early steps in the European eel (Anguilla anguilla)-Vibrio vulnificus interaction in the gills: Role of the RtxA13 toxin.</title>
        <authorList>
            <person name="Callol A."/>
            <person name="Pajuelo D."/>
            <person name="Ebbesson L."/>
            <person name="Teles M."/>
            <person name="MacKenzie S."/>
            <person name="Amaro C."/>
        </authorList>
    </citation>
    <scope>NUCLEOTIDE SEQUENCE</scope>
</reference>